<dbReference type="Pfam" id="PF13460">
    <property type="entry name" value="NAD_binding_10"/>
    <property type="match status" value="1"/>
</dbReference>
<comment type="caution">
    <text evidence="2">The sequence shown here is derived from an EMBL/GenBank/DDBJ whole genome shotgun (WGS) entry which is preliminary data.</text>
</comment>
<dbReference type="PANTHER" id="PTHR43355">
    <property type="entry name" value="FLAVIN REDUCTASE (NADPH)"/>
    <property type="match status" value="1"/>
</dbReference>
<protein>
    <submittedName>
        <fullName evidence="2">NAD-dependent epimerase/dehydratase family protein</fullName>
    </submittedName>
</protein>
<dbReference type="EMBL" id="PRDM01000005">
    <property type="protein sequence ID" value="MBE8727449.1"/>
    <property type="molecule type" value="Genomic_DNA"/>
</dbReference>
<proteinExistence type="predicted"/>
<dbReference type="InterPro" id="IPR016040">
    <property type="entry name" value="NAD(P)-bd_dom"/>
</dbReference>
<dbReference type="InterPro" id="IPR051606">
    <property type="entry name" value="Polyketide_Oxido-like"/>
</dbReference>
<dbReference type="RefSeq" id="WP_194140605.1">
    <property type="nucleotide sequence ID" value="NZ_PRDM01000005.1"/>
</dbReference>
<dbReference type="SUPFAM" id="SSF51735">
    <property type="entry name" value="NAD(P)-binding Rossmann-fold domains"/>
    <property type="match status" value="1"/>
</dbReference>
<keyword evidence="3" id="KW-1185">Reference proteome</keyword>
<organism evidence="2 3">
    <name type="scientific">Flavobacterium hungaricum</name>
    <dbReference type="NCBI Taxonomy" id="2082725"/>
    <lineage>
        <taxon>Bacteria</taxon>
        <taxon>Pseudomonadati</taxon>
        <taxon>Bacteroidota</taxon>
        <taxon>Flavobacteriia</taxon>
        <taxon>Flavobacteriales</taxon>
        <taxon>Flavobacteriaceae</taxon>
        <taxon>Flavobacterium</taxon>
    </lineage>
</organism>
<sequence>MKNIQKVAVLGGNGRTGNHLVRQLLEKGFDLKVLLRNPENFSIQNPKIEIVKGDALEMNCIRDLLKDCDVAISTLGQRQNEPLTALKATGNILKVMKEYAIKRYILLAGLNVDTPFDKKSDITISATNYMKTNFPEIQEDRQKAYDALVESNIDWTLVRVPFIDFNVPSSKILISLEDCLGERIAATAITRFMIKVLEESIFIKQAPFIAGE</sequence>
<name>A0ABR9TRP4_9FLAO</name>
<evidence type="ECO:0000259" key="1">
    <source>
        <dbReference type="Pfam" id="PF13460"/>
    </source>
</evidence>
<feature type="domain" description="NAD(P)-binding" evidence="1">
    <location>
        <begin position="11"/>
        <end position="199"/>
    </location>
</feature>
<gene>
    <name evidence="2" type="ORF">C4F50_21250</name>
</gene>
<dbReference type="InterPro" id="IPR036291">
    <property type="entry name" value="NAD(P)-bd_dom_sf"/>
</dbReference>
<dbReference type="Proteomes" id="UP000640614">
    <property type="component" value="Unassembled WGS sequence"/>
</dbReference>
<evidence type="ECO:0000313" key="3">
    <source>
        <dbReference type="Proteomes" id="UP000640614"/>
    </source>
</evidence>
<evidence type="ECO:0000313" key="2">
    <source>
        <dbReference type="EMBL" id="MBE8727449.1"/>
    </source>
</evidence>
<accession>A0ABR9TRP4</accession>
<dbReference type="Gene3D" id="3.40.50.720">
    <property type="entry name" value="NAD(P)-binding Rossmann-like Domain"/>
    <property type="match status" value="1"/>
</dbReference>
<dbReference type="PANTHER" id="PTHR43355:SF2">
    <property type="entry name" value="FLAVIN REDUCTASE (NADPH)"/>
    <property type="match status" value="1"/>
</dbReference>
<reference evidence="2 3" key="1">
    <citation type="submission" date="2018-07" db="EMBL/GenBank/DDBJ databases">
        <title>Genome assembly of strain KB82.</title>
        <authorList>
            <person name="Kukolya J."/>
            <person name="Horvath B."/>
            <person name="Nagy I."/>
            <person name="Toth A."/>
        </authorList>
    </citation>
    <scope>NUCLEOTIDE SEQUENCE [LARGE SCALE GENOMIC DNA]</scope>
    <source>
        <strain evidence="2 3">Kb82</strain>
    </source>
</reference>